<dbReference type="GO" id="GO:0003872">
    <property type="term" value="F:6-phosphofructokinase activity"/>
    <property type="evidence" value="ECO:0007669"/>
    <property type="project" value="TreeGrafter"/>
</dbReference>
<evidence type="ECO:0000256" key="6">
    <source>
        <dbReference type="PIRNR" id="PIRNR000535"/>
    </source>
</evidence>
<dbReference type="Proteomes" id="UP000004291">
    <property type="component" value="Chromosome"/>
</dbReference>
<feature type="domain" description="Carbohydrate kinase PfkB" evidence="7">
    <location>
        <begin position="29"/>
        <end position="303"/>
    </location>
</feature>
<sequence>MVRTMTDILTITLNPALDVSTSVGKVVPGPKLRCDEPRYDPGGGGINVSRAIRRLGGNSRAFAALGGETGAAFKALLDGEDITVEPFEVTGNTRQAFAVNETSTGQQFRFQLPCPAWPGEQSDRLIEALKPHLIKGCIAVLSGSTPTGVSADIAATINRLAVEHGARLILDTSGAALTAAATNPGPPFFLLRMDGQEASEVSGRRFETPGDLANYGSELIAKGAAERLVMSMGAVGTAGVSAGERFFCRPPKIKPLSAVGAGDSMVAAIALELSRGGSFRDAVRHGVAAAGSAVLTPATELCSKATADEILGRVVTEEV</sequence>
<keyword evidence="5" id="KW-0067">ATP-binding</keyword>
<dbReference type="Pfam" id="PF00294">
    <property type="entry name" value="PfkB"/>
    <property type="match status" value="1"/>
</dbReference>
<dbReference type="InterPro" id="IPR017583">
    <property type="entry name" value="Tagatose/fructose_Pkinase"/>
</dbReference>
<comment type="caution">
    <text evidence="8">The sequence shown here is derived from an EMBL/GenBank/DDBJ whole genome shotgun (WGS) entry which is preliminary data.</text>
</comment>
<dbReference type="EMBL" id="ABIA03000002">
    <property type="protein sequence ID" value="EDQ33568.1"/>
    <property type="molecule type" value="Genomic_DNA"/>
</dbReference>
<dbReference type="HOGENOM" id="CLU_050013_0_2_5"/>
<evidence type="ECO:0000256" key="2">
    <source>
        <dbReference type="ARBA" id="ARBA00022679"/>
    </source>
</evidence>
<gene>
    <name evidence="8" type="ORF">HPDFL43_10037</name>
</gene>
<keyword evidence="9" id="KW-1185">Reference proteome</keyword>
<dbReference type="SUPFAM" id="SSF53613">
    <property type="entry name" value="Ribokinase-like"/>
    <property type="match status" value="1"/>
</dbReference>
<evidence type="ECO:0000259" key="7">
    <source>
        <dbReference type="Pfam" id="PF00294"/>
    </source>
</evidence>
<evidence type="ECO:0000256" key="1">
    <source>
        <dbReference type="ARBA" id="ARBA00010688"/>
    </source>
</evidence>
<comment type="similarity">
    <text evidence="1 6">Belongs to the carbohydrate kinase PfkB family.</text>
</comment>
<keyword evidence="2 6" id="KW-0808">Transferase</keyword>
<reference evidence="8 9" key="2">
    <citation type="submission" date="2012-06" db="EMBL/GenBank/DDBJ databases">
        <authorList>
            <person name="Fiebig A."/>
        </authorList>
    </citation>
    <scope>NUCLEOTIDE SEQUENCE [LARGE SCALE GENOMIC DNA]</scope>
    <source>
        <strain evidence="8 9">DFL-43</strain>
    </source>
</reference>
<dbReference type="PIRSF" id="PIRSF000535">
    <property type="entry name" value="1PFK/6PFK/LacC"/>
    <property type="match status" value="1"/>
</dbReference>
<dbReference type="NCBIfam" id="TIGR03168">
    <property type="entry name" value="1-PFK"/>
    <property type="match status" value="1"/>
</dbReference>
<dbReference type="GO" id="GO:0005829">
    <property type="term" value="C:cytosol"/>
    <property type="evidence" value="ECO:0007669"/>
    <property type="project" value="TreeGrafter"/>
</dbReference>
<dbReference type="OrthoDB" id="9801219at2"/>
<dbReference type="PANTHER" id="PTHR46566:SF2">
    <property type="entry name" value="ATP-DEPENDENT 6-PHOSPHOFRUCTOKINASE ISOZYME 2"/>
    <property type="match status" value="1"/>
</dbReference>
<evidence type="ECO:0000256" key="5">
    <source>
        <dbReference type="ARBA" id="ARBA00022840"/>
    </source>
</evidence>
<accession>A9D6Q5</accession>
<name>A9D6Q5_HOEPD</name>
<evidence type="ECO:0000313" key="8">
    <source>
        <dbReference type="EMBL" id="EDQ33568.1"/>
    </source>
</evidence>
<dbReference type="STRING" id="411684.HPDFL43_10037"/>
<dbReference type="eggNOG" id="COG1105">
    <property type="taxonomic scope" value="Bacteria"/>
</dbReference>
<keyword evidence="3" id="KW-0547">Nucleotide-binding</keyword>
<dbReference type="Gene3D" id="3.40.1190.20">
    <property type="match status" value="1"/>
</dbReference>
<reference evidence="8 9" key="1">
    <citation type="submission" date="2007-10" db="EMBL/GenBank/DDBJ databases">
        <authorList>
            <person name="Wagner-Dobler I."/>
            <person name="Ferriera S."/>
            <person name="Johnson J."/>
            <person name="Kravitz S."/>
            <person name="Beeson K."/>
            <person name="Sutton G."/>
            <person name="Rogers Y.-H."/>
            <person name="Friedman R."/>
            <person name="Frazier M."/>
            <person name="Venter J.C."/>
        </authorList>
    </citation>
    <scope>NUCLEOTIDE SEQUENCE [LARGE SCALE GENOMIC DNA]</scope>
    <source>
        <strain evidence="8 9">DFL-43</strain>
    </source>
</reference>
<evidence type="ECO:0000256" key="4">
    <source>
        <dbReference type="ARBA" id="ARBA00022777"/>
    </source>
</evidence>
<dbReference type="AlphaFoldDB" id="A9D6Q5"/>
<proteinExistence type="inferred from homology"/>
<evidence type="ECO:0000313" key="9">
    <source>
        <dbReference type="Proteomes" id="UP000004291"/>
    </source>
</evidence>
<dbReference type="PANTHER" id="PTHR46566">
    <property type="entry name" value="1-PHOSPHOFRUCTOKINASE-RELATED"/>
    <property type="match status" value="1"/>
</dbReference>
<dbReference type="InterPro" id="IPR029056">
    <property type="entry name" value="Ribokinase-like"/>
</dbReference>
<evidence type="ECO:0000256" key="3">
    <source>
        <dbReference type="ARBA" id="ARBA00022741"/>
    </source>
</evidence>
<organism evidence="8 9">
    <name type="scientific">Hoeflea phototrophica (strain DSM 17068 / NCIMB 14078 / DFL-43)</name>
    <dbReference type="NCBI Taxonomy" id="411684"/>
    <lineage>
        <taxon>Bacteria</taxon>
        <taxon>Pseudomonadati</taxon>
        <taxon>Pseudomonadota</taxon>
        <taxon>Alphaproteobacteria</taxon>
        <taxon>Hyphomicrobiales</taxon>
        <taxon>Rhizobiaceae</taxon>
        <taxon>Hoeflea</taxon>
    </lineage>
</organism>
<dbReference type="CDD" id="cd01164">
    <property type="entry name" value="FruK_PfkB_like"/>
    <property type="match status" value="1"/>
</dbReference>
<dbReference type="InterPro" id="IPR011611">
    <property type="entry name" value="PfkB_dom"/>
</dbReference>
<dbReference type="InterPro" id="IPR002173">
    <property type="entry name" value="Carboh/pur_kinase_PfkB_CS"/>
</dbReference>
<protein>
    <recommendedName>
        <fullName evidence="6">Phosphofructokinase</fullName>
    </recommendedName>
</protein>
<dbReference type="PROSITE" id="PS00583">
    <property type="entry name" value="PFKB_KINASES_1"/>
    <property type="match status" value="1"/>
</dbReference>
<keyword evidence="4 8" id="KW-0418">Kinase</keyword>
<dbReference type="GO" id="GO:0005524">
    <property type="term" value="F:ATP binding"/>
    <property type="evidence" value="ECO:0007669"/>
    <property type="project" value="UniProtKB-KW"/>
</dbReference>